<gene>
    <name evidence="6" type="ORF">B0H67DRAFT_648957</name>
</gene>
<dbReference type="SUPFAM" id="SSF53167">
    <property type="entry name" value="Purine and uridine phosphorylases"/>
    <property type="match status" value="1"/>
</dbReference>
<dbReference type="InterPro" id="IPR035994">
    <property type="entry name" value="Nucleoside_phosphorylase_sf"/>
</dbReference>
<feature type="region of interest" description="Disordered" evidence="4">
    <location>
        <begin position="997"/>
        <end position="1049"/>
    </location>
</feature>
<dbReference type="Pfam" id="PF12796">
    <property type="entry name" value="Ank_2"/>
    <property type="match status" value="3"/>
</dbReference>
<feature type="repeat" description="ANK" evidence="3">
    <location>
        <begin position="900"/>
        <end position="932"/>
    </location>
</feature>
<dbReference type="PROSITE" id="PS50088">
    <property type="entry name" value="ANK_REPEAT"/>
    <property type="match status" value="4"/>
</dbReference>
<dbReference type="PROSITE" id="PS50297">
    <property type="entry name" value="ANK_REP_REGION"/>
    <property type="match status" value="3"/>
</dbReference>
<dbReference type="SMART" id="SM00248">
    <property type="entry name" value="ANK"/>
    <property type="match status" value="9"/>
</dbReference>
<sequence length="1049" mass="113933">MRPDGLGGAPSSESDIRPGDVVVSSAGNGQGSVFQYDMGKALQGQNFQQTGFLNKPPTLLSTAVNGLKTQYALEGNKIAETIEAILGQRKRLKKTHKRPDPSSDRLYISAKVHADQKKSCDTICGGEEDDLFERTERDVEDDEEDAHAIFYGLIASANQVMKDATIRDRLATEQNVLCFEIEAAGLMNHFPCLVVRGIFDYGDSHKNKAWEGYAAMTAAAYTKDLLSRIAPNKIEAEKKISEVLSGVQQGVVKLRQDVKVLGSKLDKKEDQAILNWMASDDYGRQQSDNLRRRQPGTDQWLLDLKVFKTWRAGEKGSCFCRGMPGAGKTILTAVVVDHLLTQKYSNGDGDSAIGVAFLYCTFSRRENQKPEDLFLSVLKQLSQGLPSLPESDMIKEVIVGAVCGMFLLAQLYFRSLVNRQSRREIEGALADKNKTYEKLYEDTMKRIERSNQAEFAKKALSWVVCARRPLTTTELLHALAVNPGDKTLDRYNIAEMDGVMSACAGLEYLQSGSGSKTPLPDAEARIAGICATYLSFDNFDRGFCATDADLEARLSENPFYGYAARNWGYHAREASIPPGHSSLRSLFGSLSKTEAAGQALMAIKEQSFWSGYSQEVPKGVTALHLAARFGAAAIAKDLLTRCETETETETGAFDVRDSHHRTPLMWAVAFGSSDVVQVLLGSGADPNLKDKDGRTPLSLAAEDGLADVVEALLKEERLVMDGDSQKDAAGYLPLSWAARNGHVDVVGMLLARSDLEGGEADNPLLWAVLQDGEATVKVILEAALQRAGPGWRERVAPKVLCWAAGIGRVPMFTYLLSALEGDVNCRGGDRRMTPLMEAILNSHEEMATALLLGLGADPSLSDHSGRTAFSLAATYGHDALASLLLLHAPTRVEVNNTERDGRTPLSLAAENGHETIVQTLLKLEGGVVNVDARDKARQTPLFWAARNGHDAIVCRLLDTGKVDVGVVTVYGKTALSEAVAGYHVATAKMLEEHMHDTADGTAGPASPESSRTYFTVSTEGPLAGDSDGDDGSGEEAAKIDYDYHSEEDD</sequence>
<dbReference type="SUPFAM" id="SSF48403">
    <property type="entry name" value="Ankyrin repeat"/>
    <property type="match status" value="1"/>
</dbReference>
<dbReference type="Gene3D" id="1.25.40.20">
    <property type="entry name" value="Ankyrin repeat-containing domain"/>
    <property type="match status" value="4"/>
</dbReference>
<evidence type="ECO:0000313" key="7">
    <source>
        <dbReference type="Proteomes" id="UP001172102"/>
    </source>
</evidence>
<organism evidence="6 7">
    <name type="scientific">Lasiosphaeris hirsuta</name>
    <dbReference type="NCBI Taxonomy" id="260670"/>
    <lineage>
        <taxon>Eukaryota</taxon>
        <taxon>Fungi</taxon>
        <taxon>Dikarya</taxon>
        <taxon>Ascomycota</taxon>
        <taxon>Pezizomycotina</taxon>
        <taxon>Sordariomycetes</taxon>
        <taxon>Sordariomycetidae</taxon>
        <taxon>Sordariales</taxon>
        <taxon>Lasiosphaeriaceae</taxon>
        <taxon>Lasiosphaeris</taxon>
    </lineage>
</organism>
<feature type="compositionally biased region" description="Basic and acidic residues" evidence="4">
    <location>
        <begin position="1035"/>
        <end position="1049"/>
    </location>
</feature>
<evidence type="ECO:0000313" key="6">
    <source>
        <dbReference type="EMBL" id="KAK0704529.1"/>
    </source>
</evidence>
<evidence type="ECO:0000259" key="5">
    <source>
        <dbReference type="Pfam" id="PF24883"/>
    </source>
</evidence>
<keyword evidence="1" id="KW-0677">Repeat</keyword>
<feature type="repeat" description="ANK" evidence="3">
    <location>
        <begin position="692"/>
        <end position="714"/>
    </location>
</feature>
<dbReference type="Proteomes" id="UP001172102">
    <property type="component" value="Unassembled WGS sequence"/>
</dbReference>
<evidence type="ECO:0000256" key="4">
    <source>
        <dbReference type="SAM" id="MobiDB-lite"/>
    </source>
</evidence>
<dbReference type="PRINTS" id="PR01415">
    <property type="entry name" value="ANKYRIN"/>
</dbReference>
<reference evidence="6" key="1">
    <citation type="submission" date="2023-06" db="EMBL/GenBank/DDBJ databases">
        <title>Genome-scale phylogeny and comparative genomics of the fungal order Sordariales.</title>
        <authorList>
            <consortium name="Lawrence Berkeley National Laboratory"/>
            <person name="Hensen N."/>
            <person name="Bonometti L."/>
            <person name="Westerberg I."/>
            <person name="Brannstrom I.O."/>
            <person name="Guillou S."/>
            <person name="Cros-Aarteil S."/>
            <person name="Calhoun S."/>
            <person name="Haridas S."/>
            <person name="Kuo A."/>
            <person name="Mondo S."/>
            <person name="Pangilinan J."/>
            <person name="Riley R."/>
            <person name="Labutti K."/>
            <person name="Andreopoulos B."/>
            <person name="Lipzen A."/>
            <person name="Chen C."/>
            <person name="Yanf M."/>
            <person name="Daum C."/>
            <person name="Ng V."/>
            <person name="Clum A."/>
            <person name="Steindorff A."/>
            <person name="Ohm R."/>
            <person name="Martin F."/>
            <person name="Silar P."/>
            <person name="Natvig D."/>
            <person name="Lalanne C."/>
            <person name="Gautier V."/>
            <person name="Ament-Velasquez S.L."/>
            <person name="Kruys A."/>
            <person name="Hutchinson M.I."/>
            <person name="Powell A.J."/>
            <person name="Barry K."/>
            <person name="Miller A.N."/>
            <person name="Grigoriev I.V."/>
            <person name="Debuchy R."/>
            <person name="Gladieux P."/>
            <person name="Thoren M.H."/>
            <person name="Johannesson H."/>
        </authorList>
    </citation>
    <scope>NUCLEOTIDE SEQUENCE</scope>
    <source>
        <strain evidence="6">SMH4607-1</strain>
    </source>
</reference>
<dbReference type="PANTHER" id="PTHR24198">
    <property type="entry name" value="ANKYRIN REPEAT AND PROTEIN KINASE DOMAIN-CONTAINING PROTEIN"/>
    <property type="match status" value="1"/>
</dbReference>
<feature type="region of interest" description="Disordered" evidence="4">
    <location>
        <begin position="1"/>
        <end position="24"/>
    </location>
</feature>
<feature type="domain" description="Nephrocystin 3-like N-terminal" evidence="5">
    <location>
        <begin position="296"/>
        <end position="391"/>
    </location>
</feature>
<feature type="repeat" description="ANK" evidence="3">
    <location>
        <begin position="830"/>
        <end position="863"/>
    </location>
</feature>
<protein>
    <submittedName>
        <fullName evidence="6">Ankyrin repeat-containing domain protein</fullName>
    </submittedName>
</protein>
<evidence type="ECO:0000256" key="1">
    <source>
        <dbReference type="ARBA" id="ARBA00022737"/>
    </source>
</evidence>
<dbReference type="InterPro" id="IPR002110">
    <property type="entry name" value="Ankyrin_rpt"/>
</dbReference>
<dbReference type="EMBL" id="JAUKUA010000007">
    <property type="protein sequence ID" value="KAK0704529.1"/>
    <property type="molecule type" value="Genomic_DNA"/>
</dbReference>
<proteinExistence type="predicted"/>
<feature type="repeat" description="ANK" evidence="3">
    <location>
        <begin position="659"/>
        <end position="691"/>
    </location>
</feature>
<dbReference type="InterPro" id="IPR036770">
    <property type="entry name" value="Ankyrin_rpt-contain_sf"/>
</dbReference>
<feature type="compositionally biased region" description="Polar residues" evidence="4">
    <location>
        <begin position="1007"/>
        <end position="1018"/>
    </location>
</feature>
<comment type="caution">
    <text evidence="6">The sequence shown here is derived from an EMBL/GenBank/DDBJ whole genome shotgun (WGS) entry which is preliminary data.</text>
</comment>
<keyword evidence="2 3" id="KW-0040">ANK repeat</keyword>
<keyword evidence="7" id="KW-1185">Reference proteome</keyword>
<dbReference type="InterPro" id="IPR056884">
    <property type="entry name" value="NPHP3-like_N"/>
</dbReference>
<evidence type="ECO:0000256" key="3">
    <source>
        <dbReference type="PROSITE-ProRule" id="PRU00023"/>
    </source>
</evidence>
<dbReference type="GO" id="GO:0009116">
    <property type="term" value="P:nucleoside metabolic process"/>
    <property type="evidence" value="ECO:0007669"/>
    <property type="project" value="InterPro"/>
</dbReference>
<name>A0AA39ZVX9_9PEZI</name>
<dbReference type="Gene3D" id="3.40.50.300">
    <property type="entry name" value="P-loop containing nucleotide triphosphate hydrolases"/>
    <property type="match status" value="1"/>
</dbReference>
<accession>A0AA39ZVX9</accession>
<dbReference type="PANTHER" id="PTHR24198:SF165">
    <property type="entry name" value="ANKYRIN REPEAT-CONTAINING PROTEIN-RELATED"/>
    <property type="match status" value="1"/>
</dbReference>
<dbReference type="GO" id="GO:0003824">
    <property type="term" value="F:catalytic activity"/>
    <property type="evidence" value="ECO:0007669"/>
    <property type="project" value="InterPro"/>
</dbReference>
<dbReference type="AlphaFoldDB" id="A0AA39ZVX9"/>
<dbReference type="InterPro" id="IPR027417">
    <property type="entry name" value="P-loop_NTPase"/>
</dbReference>
<evidence type="ECO:0000256" key="2">
    <source>
        <dbReference type="ARBA" id="ARBA00023043"/>
    </source>
</evidence>
<dbReference type="Gene3D" id="3.40.50.1580">
    <property type="entry name" value="Nucleoside phosphorylase domain"/>
    <property type="match status" value="1"/>
</dbReference>
<dbReference type="Pfam" id="PF24883">
    <property type="entry name" value="NPHP3_N"/>
    <property type="match status" value="1"/>
</dbReference>